<evidence type="ECO:0000313" key="2">
    <source>
        <dbReference type="EMBL" id="WXB05469.1"/>
    </source>
</evidence>
<reference evidence="2" key="1">
    <citation type="submission" date="2021-12" db="EMBL/GenBank/DDBJ databases">
        <title>Discovery of the Pendulisporaceae a myxobacterial family with distinct sporulation behavior and unique specialized metabolism.</title>
        <authorList>
            <person name="Garcia R."/>
            <person name="Popoff A."/>
            <person name="Bader C.D."/>
            <person name="Loehr J."/>
            <person name="Walesch S."/>
            <person name="Walt C."/>
            <person name="Boldt J."/>
            <person name="Bunk B."/>
            <person name="Haeckl F.J.F.P.J."/>
            <person name="Gunesch A.P."/>
            <person name="Birkelbach J."/>
            <person name="Nuebel U."/>
            <person name="Pietschmann T."/>
            <person name="Bach T."/>
            <person name="Mueller R."/>
        </authorList>
    </citation>
    <scope>NUCLEOTIDE SEQUENCE</scope>
    <source>
        <strain evidence="2">MSr11367</strain>
    </source>
</reference>
<evidence type="ECO:0008006" key="4">
    <source>
        <dbReference type="Google" id="ProtNLM"/>
    </source>
</evidence>
<evidence type="ECO:0000313" key="3">
    <source>
        <dbReference type="Proteomes" id="UP001374803"/>
    </source>
</evidence>
<dbReference type="Proteomes" id="UP001374803">
    <property type="component" value="Chromosome"/>
</dbReference>
<accession>A0ABZ2L3D7</accession>
<dbReference type="EMBL" id="CP089983">
    <property type="protein sequence ID" value="WXB05469.1"/>
    <property type="molecule type" value="Genomic_DNA"/>
</dbReference>
<sequence>MAMPAQPGQPQYSQQQHQQQGYAPQGYPQQQQGYYPPQQGYAQQPPYGQAPQQSYPQQQAYGQPQYGQPPYVQQPYPQQQGYDAYAQQGYGAAYPQQAPYPQPGYGAQPYPGSQAHAMHPYREHGSSDLLPCPACGQPSNSIKRYTYANWFVFLFVFFYMQRRTGIACPPCTRKELLTRAAMNIVPANFVWPFIVLPWHLVLFCASYAKGHSAGVQNHFAATAQNPPPMQP</sequence>
<dbReference type="RefSeq" id="WP_394835114.1">
    <property type="nucleotide sequence ID" value="NZ_CP089929.1"/>
</dbReference>
<evidence type="ECO:0000256" key="1">
    <source>
        <dbReference type="SAM" id="MobiDB-lite"/>
    </source>
</evidence>
<keyword evidence="3" id="KW-1185">Reference proteome</keyword>
<name>A0ABZ2L3D7_9BACT</name>
<gene>
    <name evidence="2" type="ORF">LVJ94_52310</name>
</gene>
<proteinExistence type="predicted"/>
<organism evidence="2 3">
    <name type="scientific">Pendulispora rubella</name>
    <dbReference type="NCBI Taxonomy" id="2741070"/>
    <lineage>
        <taxon>Bacteria</taxon>
        <taxon>Pseudomonadati</taxon>
        <taxon>Myxococcota</taxon>
        <taxon>Myxococcia</taxon>
        <taxon>Myxococcales</taxon>
        <taxon>Sorangiineae</taxon>
        <taxon>Pendulisporaceae</taxon>
        <taxon>Pendulispora</taxon>
    </lineage>
</organism>
<feature type="region of interest" description="Disordered" evidence="1">
    <location>
        <begin position="1"/>
        <end position="74"/>
    </location>
</feature>
<protein>
    <recommendedName>
        <fullName evidence="4">LITAF domain-containing protein</fullName>
    </recommendedName>
</protein>